<evidence type="ECO:0000313" key="2">
    <source>
        <dbReference type="EMBL" id="PAN39446.1"/>
    </source>
</evidence>
<dbReference type="Gramene" id="PAN39446">
    <property type="protein sequence ID" value="PAN39446"/>
    <property type="gene ID" value="PAHAL_7G243200"/>
</dbReference>
<dbReference type="EMBL" id="CM008052">
    <property type="protein sequence ID" value="PAN39446.1"/>
    <property type="molecule type" value="Genomic_DNA"/>
</dbReference>
<dbReference type="Proteomes" id="UP000243499">
    <property type="component" value="Chromosome 7"/>
</dbReference>
<proteinExistence type="predicted"/>
<gene>
    <name evidence="2" type="ORF">PAHAL_7G243200</name>
</gene>
<name>A0A2S3I912_9POAL</name>
<evidence type="ECO:0000256" key="1">
    <source>
        <dbReference type="SAM" id="SignalP"/>
    </source>
</evidence>
<keyword evidence="1" id="KW-0732">Signal</keyword>
<accession>A0A2S3I912</accession>
<reference evidence="2" key="1">
    <citation type="submission" date="2018-04" db="EMBL/GenBank/DDBJ databases">
        <title>WGS assembly of Panicum hallii.</title>
        <authorList>
            <person name="Lovell J."/>
            <person name="Jenkins J."/>
            <person name="Lowry D."/>
            <person name="Mamidi S."/>
            <person name="Sreedasyam A."/>
            <person name="Weng X."/>
            <person name="Barry K."/>
            <person name="Bonette J."/>
            <person name="Campitelli B."/>
            <person name="Daum C."/>
            <person name="Gordon S."/>
            <person name="Gould B."/>
            <person name="Lipzen A."/>
            <person name="Macqueen A."/>
            <person name="Palacio-Mejia J."/>
            <person name="Plott C."/>
            <person name="Shakirov E."/>
            <person name="Shu S."/>
            <person name="Yoshinaga Y."/>
            <person name="Zane M."/>
            <person name="Rokhsar D."/>
            <person name="Grimwood J."/>
            <person name="Schmutz J."/>
            <person name="Juenger T."/>
        </authorList>
    </citation>
    <scope>NUCLEOTIDE SEQUENCE [LARGE SCALE GENOMIC DNA]</scope>
    <source>
        <strain evidence="2">FIL2</strain>
    </source>
</reference>
<feature type="signal peptide" evidence="1">
    <location>
        <begin position="1"/>
        <end position="29"/>
    </location>
</feature>
<feature type="chain" id="PRO_5015540205" evidence="1">
    <location>
        <begin position="30"/>
        <end position="160"/>
    </location>
</feature>
<dbReference type="AlphaFoldDB" id="A0A2S3I912"/>
<protein>
    <submittedName>
        <fullName evidence="2">Uncharacterized protein</fullName>
    </submittedName>
</protein>
<sequence length="160" mass="17473">MLSEAHKCSVALRILVIEATVAVVPICQAASTLSEEVWPLTVLLGNRAMPMRWSVDLILQNQLVLSSETANCPAAPPQGLPDLLRTVPVPAGSLRHTAILLLLWIIWKSRNRMVFDGVNQGAPAMCATLSEHAGLWVARAPRRLNTEPLEIWCNPLLDVA</sequence>
<organism evidence="2">
    <name type="scientific">Panicum hallii</name>
    <dbReference type="NCBI Taxonomy" id="206008"/>
    <lineage>
        <taxon>Eukaryota</taxon>
        <taxon>Viridiplantae</taxon>
        <taxon>Streptophyta</taxon>
        <taxon>Embryophyta</taxon>
        <taxon>Tracheophyta</taxon>
        <taxon>Spermatophyta</taxon>
        <taxon>Magnoliopsida</taxon>
        <taxon>Liliopsida</taxon>
        <taxon>Poales</taxon>
        <taxon>Poaceae</taxon>
        <taxon>PACMAD clade</taxon>
        <taxon>Panicoideae</taxon>
        <taxon>Panicodae</taxon>
        <taxon>Paniceae</taxon>
        <taxon>Panicinae</taxon>
        <taxon>Panicum</taxon>
        <taxon>Panicum sect. Panicum</taxon>
    </lineage>
</organism>